<dbReference type="AlphaFoldDB" id="A0A8H9GCK7"/>
<dbReference type="RefSeq" id="WP_175329455.1">
    <property type="nucleotide sequence ID" value="NZ_BMOI01000009.1"/>
</dbReference>
<evidence type="ECO:0000313" key="3">
    <source>
        <dbReference type="EMBL" id="GGL03436.1"/>
    </source>
</evidence>
<evidence type="ECO:0000256" key="1">
    <source>
        <dbReference type="ARBA" id="ARBA00022801"/>
    </source>
</evidence>
<reference evidence="3" key="2">
    <citation type="submission" date="2020-09" db="EMBL/GenBank/DDBJ databases">
        <authorList>
            <person name="Sun Q."/>
            <person name="Ohkuma M."/>
        </authorList>
    </citation>
    <scope>NUCLEOTIDE SEQUENCE</scope>
    <source>
        <strain evidence="3">JCM 1480</strain>
    </source>
</reference>
<evidence type="ECO:0000256" key="2">
    <source>
        <dbReference type="ARBA" id="ARBA00023295"/>
    </source>
</evidence>
<dbReference type="InterPro" id="IPR017853">
    <property type="entry name" value="GH"/>
</dbReference>
<dbReference type="Proteomes" id="UP000648535">
    <property type="component" value="Unassembled WGS sequence"/>
</dbReference>
<proteinExistence type="predicted"/>
<protein>
    <recommendedName>
        <fullName evidence="7">Alpha-galactosidase</fullName>
    </recommendedName>
</protein>
<evidence type="ECO:0000313" key="5">
    <source>
        <dbReference type="Proteomes" id="UP000648535"/>
    </source>
</evidence>
<dbReference type="Gene3D" id="3.20.20.70">
    <property type="entry name" value="Aldolase class I"/>
    <property type="match status" value="1"/>
</dbReference>
<dbReference type="InterPro" id="IPR050985">
    <property type="entry name" value="Alpha-glycosidase_related"/>
</dbReference>
<gene>
    <name evidence="3" type="ORF">GCM10009769_21980</name>
    <name evidence="4" type="ORF">JOE58_001459</name>
</gene>
<reference evidence="3" key="1">
    <citation type="journal article" date="2014" name="Int. J. Syst. Evol. Microbiol.">
        <title>Complete genome sequence of Corynebacterium casei LMG S-19264T (=DSM 44701T), isolated from a smear-ripened cheese.</title>
        <authorList>
            <consortium name="US DOE Joint Genome Institute (JGI-PGF)"/>
            <person name="Walter F."/>
            <person name="Albersmeier A."/>
            <person name="Kalinowski J."/>
            <person name="Ruckert C."/>
        </authorList>
    </citation>
    <scope>NUCLEOTIDE SEQUENCE</scope>
    <source>
        <strain evidence="3">JCM 1480</strain>
    </source>
</reference>
<dbReference type="InterPro" id="IPR013785">
    <property type="entry name" value="Aldolase_TIM"/>
</dbReference>
<accession>A0A8H9GCK7</accession>
<dbReference type="PANTHER" id="PTHR43053:SF4">
    <property type="entry name" value="MYOGENESIS-REGULATING GLYCOSIDASE"/>
    <property type="match status" value="1"/>
</dbReference>
<comment type="caution">
    <text evidence="3">The sequence shown here is derived from an EMBL/GenBank/DDBJ whole genome shotgun (WGS) entry which is preliminary data.</text>
</comment>
<evidence type="ECO:0000313" key="6">
    <source>
        <dbReference type="Proteomes" id="UP000746584"/>
    </source>
</evidence>
<keyword evidence="2" id="KW-0326">Glycosidase</keyword>
<keyword evidence="1" id="KW-0378">Hydrolase</keyword>
<evidence type="ECO:0000313" key="4">
    <source>
        <dbReference type="EMBL" id="MBM7802208.1"/>
    </source>
</evidence>
<dbReference type="GO" id="GO:0004557">
    <property type="term" value="F:alpha-galactosidase activity"/>
    <property type="evidence" value="ECO:0007669"/>
    <property type="project" value="UniProtKB-ARBA"/>
</dbReference>
<dbReference type="SUPFAM" id="SSF51445">
    <property type="entry name" value="(Trans)glycosidases"/>
    <property type="match status" value="1"/>
</dbReference>
<keyword evidence="6" id="KW-1185">Reference proteome</keyword>
<evidence type="ECO:0008006" key="7">
    <source>
        <dbReference type="Google" id="ProtNLM"/>
    </source>
</evidence>
<organism evidence="3 5">
    <name type="scientific">Curtobacterium luteum</name>
    <dbReference type="NCBI Taxonomy" id="33881"/>
    <lineage>
        <taxon>Bacteria</taxon>
        <taxon>Bacillati</taxon>
        <taxon>Actinomycetota</taxon>
        <taxon>Actinomycetes</taxon>
        <taxon>Micrococcales</taxon>
        <taxon>Microbacteriaceae</taxon>
        <taxon>Curtobacterium</taxon>
    </lineage>
</organism>
<dbReference type="EMBL" id="JAFBCG010000001">
    <property type="protein sequence ID" value="MBM7802208.1"/>
    <property type="molecule type" value="Genomic_DNA"/>
</dbReference>
<dbReference type="PANTHER" id="PTHR43053">
    <property type="entry name" value="GLYCOSIDASE FAMILY 31"/>
    <property type="match status" value="1"/>
</dbReference>
<dbReference type="Proteomes" id="UP000746584">
    <property type="component" value="Unassembled WGS sequence"/>
</dbReference>
<reference evidence="4 6" key="3">
    <citation type="submission" date="2021-01" db="EMBL/GenBank/DDBJ databases">
        <title>Sequencing the genomes of 1000 actinobacteria strains.</title>
        <authorList>
            <person name="Klenk H.-P."/>
        </authorList>
    </citation>
    <scope>NUCLEOTIDE SEQUENCE [LARGE SCALE GENOMIC DNA]</scope>
    <source>
        <strain evidence="4 6">DSM 20542</strain>
    </source>
</reference>
<sequence>MPIAQPCFVSRRDYRWHWSPDTDHFTLHDRRGLLVLEAPLQPAVLLDRGPTTPGSVRRTDLTTIGDGDDGQAELLTVEYEGVNGADRLTVRVRLADDGIWFDAPGYGSDREAEVVSVLAFAEWSEEGPLPGVQSDSIVHPGASESSALGPVIPAQLRLDLTTWLGRGSNDCDDIVAAQWGLPVHYVAGFSIEGSMCERGALTRGLSASWCLGLTAVPAGDLLLRHRRGRTSPWLRTHSDLWHQCTTGGESLEVGASWVLTVADTYDDAVRAYYRALRDRGTVRPRERSARQLETLGKAQFNTWGAQCAAGTALDRFDQGALESIYDDVRASGMRPGVFVIDDKWEGEYGLLEHDEERFPHFERFLDRVRADGVEVGLWAAFLRCDDPASHGLSPEHMLCDADGVPVRRGNHDHSYFLFDVSQEPVRARLAARARAFVERYRPSVVKFDFGYELPALVNAAPANRAWGGELLLVRALELVIGAMREVDPDIVVMYYNLSPLLTDHVDLHSTDDMYLNADEYHAEANRRLFFSSILGELGVPSYGSGGYDWLEMGDIWLDTAVFGPIGSLGAFHGDPRDSAPSSLDIARYNGLATLTRPTTTFTVRPLTPAYLGGSTGARSASWARYEGDAMTGLVARPGRLDGSGVSRHQDVLRTAARVAVLSRTDDPLGTTAALGLVTLDPDPVEILRPDARRLVAVAHAADGSCASLPVERTSEGFRFTPVAINDGGSPIEWTEVLVD</sequence>
<name>A0A8H9GCK7_9MICO</name>
<dbReference type="EMBL" id="BMOI01000009">
    <property type="protein sequence ID" value="GGL03436.1"/>
    <property type="molecule type" value="Genomic_DNA"/>
</dbReference>